<name>A0ABY5ZK81_9BACT</name>
<proteinExistence type="predicted"/>
<dbReference type="InterPro" id="IPR039554">
    <property type="entry name" value="HigA2-like_HTH"/>
</dbReference>
<protein>
    <submittedName>
        <fullName evidence="2">Helix-turn-helix domain-containing protein</fullName>
    </submittedName>
</protein>
<keyword evidence="3" id="KW-1185">Reference proteome</keyword>
<gene>
    <name evidence="2" type="ORF">L9S41_17505</name>
</gene>
<dbReference type="PROSITE" id="PS50943">
    <property type="entry name" value="HTH_CROC1"/>
    <property type="match status" value="1"/>
</dbReference>
<dbReference type="Gene3D" id="1.10.260.40">
    <property type="entry name" value="lambda repressor-like DNA-binding domains"/>
    <property type="match status" value="1"/>
</dbReference>
<dbReference type="InterPro" id="IPR001387">
    <property type="entry name" value="Cro/C1-type_HTH"/>
</dbReference>
<sequence>MRERERLKSMGTKNIGSDFDDFLAEEGILADVEATAAKRVLAYQIQQEMESQHLTKTEMAAKMHTSRAAVNRLLDPQNTAVTLNTLEQAAAALGKRLRIFFEDPTRS</sequence>
<dbReference type="Pfam" id="PF13744">
    <property type="entry name" value="HTH_37"/>
    <property type="match status" value="1"/>
</dbReference>
<organism evidence="2 3">
    <name type="scientific">Geoalkalibacter halelectricus</name>
    <dbReference type="NCBI Taxonomy" id="2847045"/>
    <lineage>
        <taxon>Bacteria</taxon>
        <taxon>Pseudomonadati</taxon>
        <taxon>Thermodesulfobacteriota</taxon>
        <taxon>Desulfuromonadia</taxon>
        <taxon>Desulfuromonadales</taxon>
        <taxon>Geoalkalibacteraceae</taxon>
        <taxon>Geoalkalibacter</taxon>
    </lineage>
</organism>
<dbReference type="EMBL" id="CP092109">
    <property type="protein sequence ID" value="UWZ79458.1"/>
    <property type="molecule type" value="Genomic_DNA"/>
</dbReference>
<evidence type="ECO:0000313" key="3">
    <source>
        <dbReference type="Proteomes" id="UP001060414"/>
    </source>
</evidence>
<feature type="domain" description="HTH cro/C1-type" evidence="1">
    <location>
        <begin position="45"/>
        <end position="100"/>
    </location>
</feature>
<evidence type="ECO:0000259" key="1">
    <source>
        <dbReference type="PROSITE" id="PS50943"/>
    </source>
</evidence>
<dbReference type="SMART" id="SM00530">
    <property type="entry name" value="HTH_XRE"/>
    <property type="match status" value="1"/>
</dbReference>
<dbReference type="InterPro" id="IPR010982">
    <property type="entry name" value="Lambda_DNA-bd_dom_sf"/>
</dbReference>
<dbReference type="Proteomes" id="UP001060414">
    <property type="component" value="Chromosome"/>
</dbReference>
<dbReference type="SUPFAM" id="SSF47413">
    <property type="entry name" value="lambda repressor-like DNA-binding domains"/>
    <property type="match status" value="1"/>
</dbReference>
<accession>A0ABY5ZK81</accession>
<evidence type="ECO:0000313" key="2">
    <source>
        <dbReference type="EMBL" id="UWZ79458.1"/>
    </source>
</evidence>
<reference evidence="2" key="1">
    <citation type="journal article" date="2022" name="Environ. Microbiol.">
        <title>Geoalkalibacter halelectricus SAP #1 sp. nov. possessing extracellular electron transfer and mineral#reducing capabilities from a haloalkaline environment.</title>
        <authorList>
            <person name="Yadav S."/>
            <person name="Singh R."/>
            <person name="Sundharam S.S."/>
            <person name="Chaudhary S."/>
            <person name="Krishnamurthi S."/>
            <person name="Patil S.A."/>
        </authorList>
    </citation>
    <scope>NUCLEOTIDE SEQUENCE</scope>
    <source>
        <strain evidence="2">SAP-1</strain>
    </source>
</reference>